<keyword evidence="1" id="KW-0560">Oxidoreductase</keyword>
<keyword evidence="4" id="KW-1185">Reference proteome</keyword>
<reference evidence="3" key="1">
    <citation type="submission" date="2023-06" db="EMBL/GenBank/DDBJ databases">
        <title>Robiginitalea aurantiacus sp. nov. and Algoriphagus sediminis sp. nov., isolated from coastal sediment.</title>
        <authorList>
            <person name="Zhou Z.Y."/>
            <person name="An J."/>
            <person name="Jia Y.W."/>
            <person name="Du Z.J."/>
        </authorList>
    </citation>
    <scope>NUCLEOTIDE SEQUENCE</scope>
    <source>
        <strain evidence="3">C2-7</strain>
    </source>
</reference>
<protein>
    <submittedName>
        <fullName evidence="3">NAD(P)H-dependent oxidoreductase</fullName>
    </submittedName>
</protein>
<proteinExistence type="predicted"/>
<dbReference type="PANTHER" id="PTHR47307">
    <property type="entry name" value="GLUTATHIONE-REGULATED POTASSIUM-EFFLUX SYSTEM ANCILLARY PROTEIN KEFG"/>
    <property type="match status" value="1"/>
</dbReference>
<gene>
    <name evidence="3" type="ORF">QVH07_05715</name>
</gene>
<dbReference type="SUPFAM" id="SSF52218">
    <property type="entry name" value="Flavoproteins"/>
    <property type="match status" value="1"/>
</dbReference>
<name>A0ABT7YAV0_9BACT</name>
<dbReference type="PANTHER" id="PTHR47307:SF1">
    <property type="entry name" value="GLUTATHIONE-REGULATED POTASSIUM-EFFLUX SYSTEM ANCILLARY PROTEIN KEFG"/>
    <property type="match status" value="1"/>
</dbReference>
<feature type="domain" description="Flavodoxin-like fold" evidence="2">
    <location>
        <begin position="3"/>
        <end position="169"/>
    </location>
</feature>
<evidence type="ECO:0000313" key="4">
    <source>
        <dbReference type="Proteomes" id="UP001171916"/>
    </source>
</evidence>
<comment type="caution">
    <text evidence="3">The sequence shown here is derived from an EMBL/GenBank/DDBJ whole genome shotgun (WGS) entry which is preliminary data.</text>
</comment>
<dbReference type="RefSeq" id="WP_289999193.1">
    <property type="nucleotide sequence ID" value="NZ_JAUEPH010000002.1"/>
</dbReference>
<accession>A0ABT7YAV0</accession>
<dbReference type="EMBL" id="JAUEPH010000002">
    <property type="protein sequence ID" value="MDN3203633.1"/>
    <property type="molecule type" value="Genomic_DNA"/>
</dbReference>
<dbReference type="Gene3D" id="3.40.50.360">
    <property type="match status" value="1"/>
</dbReference>
<dbReference type="Proteomes" id="UP001171916">
    <property type="component" value="Unassembled WGS sequence"/>
</dbReference>
<organism evidence="3 4">
    <name type="scientific">Algoriphagus sediminis</name>
    <dbReference type="NCBI Taxonomy" id="3057113"/>
    <lineage>
        <taxon>Bacteria</taxon>
        <taxon>Pseudomonadati</taxon>
        <taxon>Bacteroidota</taxon>
        <taxon>Cytophagia</taxon>
        <taxon>Cytophagales</taxon>
        <taxon>Cyclobacteriaceae</taxon>
        <taxon>Algoriphagus</taxon>
    </lineage>
</organism>
<dbReference type="InterPro" id="IPR003680">
    <property type="entry name" value="Flavodoxin_fold"/>
</dbReference>
<evidence type="ECO:0000256" key="1">
    <source>
        <dbReference type="ARBA" id="ARBA00023002"/>
    </source>
</evidence>
<dbReference type="InterPro" id="IPR046980">
    <property type="entry name" value="KefG/KefF"/>
</dbReference>
<dbReference type="Pfam" id="PF02525">
    <property type="entry name" value="Flavodoxin_2"/>
    <property type="match status" value="1"/>
</dbReference>
<sequence>MRKVLVLFAHPKFEHSEANQVLIKAISDLEKVEIRDLYELYPDFNVKVQKEQGRLFESEVIIWQHPFYWYSCPPLLKQWIDLVLEFGWAYGPGGVYLKNKFIMNAITMGGSDTAYSHEGRNNYTVEEFLRPFEQTARLCGMKYLSPFTLKGTHRIGGEGLNQKAEEYKNLILQLRDSENLDSLNYIR</sequence>
<dbReference type="InterPro" id="IPR029039">
    <property type="entry name" value="Flavoprotein-like_sf"/>
</dbReference>
<evidence type="ECO:0000313" key="3">
    <source>
        <dbReference type="EMBL" id="MDN3203633.1"/>
    </source>
</evidence>
<evidence type="ECO:0000259" key="2">
    <source>
        <dbReference type="Pfam" id="PF02525"/>
    </source>
</evidence>